<dbReference type="InterPro" id="IPR029058">
    <property type="entry name" value="AB_hydrolase_fold"/>
</dbReference>
<dbReference type="Pfam" id="PF01738">
    <property type="entry name" value="DLH"/>
    <property type="match status" value="1"/>
</dbReference>
<feature type="chain" id="PRO_5040757665" description="Dienelactone hydrolase domain-containing protein" evidence="1">
    <location>
        <begin position="32"/>
        <end position="303"/>
    </location>
</feature>
<dbReference type="Gene3D" id="3.40.50.1820">
    <property type="entry name" value="alpha/beta hydrolase"/>
    <property type="match status" value="1"/>
</dbReference>
<dbReference type="EMBL" id="JANBPK010001190">
    <property type="protein sequence ID" value="KAJ2925347.1"/>
    <property type="molecule type" value="Genomic_DNA"/>
</dbReference>
<evidence type="ECO:0000256" key="1">
    <source>
        <dbReference type="SAM" id="SignalP"/>
    </source>
</evidence>
<keyword evidence="1" id="KW-0732">Signal</keyword>
<feature type="non-terminal residue" evidence="3">
    <location>
        <position position="303"/>
    </location>
</feature>
<keyword evidence="4" id="KW-1185">Reference proteome</keyword>
<sequence length="303" mass="32727">MWSLKLPVLLTLLSAPLLALSALDPSSPVLAGPITEHCIEGAKHAGEPVGTNVTIANVPTYLSEPTTPPSDEKKKVLLFFSDIYSPFYVNNQLLQDYFASEGAFGAFPIPLSTGRGVRNISRLTEFWAGFNVVGIDYFFGDPVQAHDGEPGFNMTAWFNKSRAQAERALPGWIEAVRTKYGADAKYAAVGYCFGAPYALEISATDKVVAGAFAHPSGLVEAHFSNLTKPLLLSCAETDSAFPTANMRRAVDILAGKKATYHLQVFSGVSHGFATRADPNDANAVWAKEESARSVVGWFNRFSK</sequence>
<name>A0A9W8IZ11_9AGAR</name>
<dbReference type="PANTHER" id="PTHR17630">
    <property type="entry name" value="DIENELACTONE HYDROLASE"/>
    <property type="match status" value="1"/>
</dbReference>
<dbReference type="AlphaFoldDB" id="A0A9W8IZ11"/>
<evidence type="ECO:0000313" key="4">
    <source>
        <dbReference type="Proteomes" id="UP001140091"/>
    </source>
</evidence>
<dbReference type="GO" id="GO:0016787">
    <property type="term" value="F:hydrolase activity"/>
    <property type="evidence" value="ECO:0007669"/>
    <property type="project" value="InterPro"/>
</dbReference>
<evidence type="ECO:0000313" key="3">
    <source>
        <dbReference type="EMBL" id="KAJ2925347.1"/>
    </source>
</evidence>
<gene>
    <name evidence="3" type="ORF">H1R20_g11747</name>
</gene>
<dbReference type="SUPFAM" id="SSF53474">
    <property type="entry name" value="alpha/beta-Hydrolases"/>
    <property type="match status" value="1"/>
</dbReference>
<feature type="domain" description="Dienelactone hydrolase" evidence="2">
    <location>
        <begin position="129"/>
        <end position="301"/>
    </location>
</feature>
<protein>
    <recommendedName>
        <fullName evidence="2">Dienelactone hydrolase domain-containing protein</fullName>
    </recommendedName>
</protein>
<dbReference type="InterPro" id="IPR002925">
    <property type="entry name" value="Dienelactn_hydro"/>
</dbReference>
<feature type="signal peptide" evidence="1">
    <location>
        <begin position="1"/>
        <end position="31"/>
    </location>
</feature>
<dbReference type="OrthoDB" id="1393670at2759"/>
<accession>A0A9W8IZ11</accession>
<organism evidence="3 4">
    <name type="scientific">Candolleomyces eurysporus</name>
    <dbReference type="NCBI Taxonomy" id="2828524"/>
    <lineage>
        <taxon>Eukaryota</taxon>
        <taxon>Fungi</taxon>
        <taxon>Dikarya</taxon>
        <taxon>Basidiomycota</taxon>
        <taxon>Agaricomycotina</taxon>
        <taxon>Agaricomycetes</taxon>
        <taxon>Agaricomycetidae</taxon>
        <taxon>Agaricales</taxon>
        <taxon>Agaricineae</taxon>
        <taxon>Psathyrellaceae</taxon>
        <taxon>Candolleomyces</taxon>
    </lineage>
</organism>
<proteinExistence type="predicted"/>
<comment type="caution">
    <text evidence="3">The sequence shown here is derived from an EMBL/GenBank/DDBJ whole genome shotgun (WGS) entry which is preliminary data.</text>
</comment>
<dbReference type="Proteomes" id="UP001140091">
    <property type="component" value="Unassembled WGS sequence"/>
</dbReference>
<reference evidence="3" key="1">
    <citation type="submission" date="2022-06" db="EMBL/GenBank/DDBJ databases">
        <title>Genome Sequence of Candolleomyces eurysporus.</title>
        <authorList>
            <person name="Buettner E."/>
        </authorList>
    </citation>
    <scope>NUCLEOTIDE SEQUENCE</scope>
    <source>
        <strain evidence="3">VTCC 930004</strain>
    </source>
</reference>
<evidence type="ECO:0000259" key="2">
    <source>
        <dbReference type="Pfam" id="PF01738"/>
    </source>
</evidence>
<dbReference type="PANTHER" id="PTHR17630:SF44">
    <property type="entry name" value="PROTEIN AIM2"/>
    <property type="match status" value="1"/>
</dbReference>